<protein>
    <submittedName>
        <fullName evidence="1">Uncharacterized protein</fullName>
    </submittedName>
</protein>
<organism evidence="1 2">
    <name type="scientific">Penicillium cf. viridicatum</name>
    <dbReference type="NCBI Taxonomy" id="2972119"/>
    <lineage>
        <taxon>Eukaryota</taxon>
        <taxon>Fungi</taxon>
        <taxon>Dikarya</taxon>
        <taxon>Ascomycota</taxon>
        <taxon>Pezizomycotina</taxon>
        <taxon>Eurotiomycetes</taxon>
        <taxon>Eurotiomycetidae</taxon>
        <taxon>Eurotiales</taxon>
        <taxon>Aspergillaceae</taxon>
        <taxon>Penicillium</taxon>
    </lineage>
</organism>
<dbReference type="Proteomes" id="UP001150942">
    <property type="component" value="Unassembled WGS sequence"/>
</dbReference>
<comment type="caution">
    <text evidence="1">The sequence shown here is derived from an EMBL/GenBank/DDBJ whole genome shotgun (WGS) entry which is preliminary data.</text>
</comment>
<reference evidence="1" key="2">
    <citation type="journal article" date="2023" name="IMA Fungus">
        <title>Comparative genomic study of the Penicillium genus elucidates a diverse pangenome and 15 lateral gene transfer events.</title>
        <authorList>
            <person name="Petersen C."/>
            <person name="Sorensen T."/>
            <person name="Nielsen M.R."/>
            <person name="Sondergaard T.E."/>
            <person name="Sorensen J.L."/>
            <person name="Fitzpatrick D.A."/>
            <person name="Frisvad J.C."/>
            <person name="Nielsen K.L."/>
        </authorList>
    </citation>
    <scope>NUCLEOTIDE SEQUENCE</scope>
    <source>
        <strain evidence="1">IBT 20477</strain>
    </source>
</reference>
<name>A0A9W9MGP7_9EURO</name>
<evidence type="ECO:0000313" key="2">
    <source>
        <dbReference type="Proteomes" id="UP001150942"/>
    </source>
</evidence>
<gene>
    <name evidence="1" type="ORF">N7449_005783</name>
</gene>
<proteinExistence type="predicted"/>
<dbReference type="EMBL" id="JAPQKQ010000004">
    <property type="protein sequence ID" value="KAJ5200980.1"/>
    <property type="molecule type" value="Genomic_DNA"/>
</dbReference>
<sequence>MPLGRAQMCPGDEFGDGIILDLSQPTNLDKWVNISGPGSGSDIRSNFDSDYTPQLAAWSNLLGDDQRQSRDLFDFSAANLFDSCHSSHSTDDFGSDITLCPIPKLAMEGQDEQETESSISYTKKDESPIVCLSNLMIDIYEAAKSRTDSPWAYPNHSTGLDSYPVGMVLQLAQG</sequence>
<dbReference type="OrthoDB" id="4222821at2759"/>
<reference evidence="1" key="1">
    <citation type="submission" date="2022-11" db="EMBL/GenBank/DDBJ databases">
        <authorList>
            <person name="Petersen C."/>
        </authorList>
    </citation>
    <scope>NUCLEOTIDE SEQUENCE</scope>
    <source>
        <strain evidence="1">IBT 20477</strain>
    </source>
</reference>
<accession>A0A9W9MGP7</accession>
<evidence type="ECO:0000313" key="1">
    <source>
        <dbReference type="EMBL" id="KAJ5200980.1"/>
    </source>
</evidence>
<dbReference type="AlphaFoldDB" id="A0A9W9MGP7"/>
<keyword evidence="2" id="KW-1185">Reference proteome</keyword>